<reference evidence="9" key="1">
    <citation type="journal article" date="2020" name="Fungal Divers.">
        <title>Resolving the Mortierellaceae phylogeny through synthesis of multi-gene phylogenetics and phylogenomics.</title>
        <authorList>
            <person name="Vandepol N."/>
            <person name="Liber J."/>
            <person name="Desiro A."/>
            <person name="Na H."/>
            <person name="Kennedy M."/>
            <person name="Barry K."/>
            <person name="Grigoriev I.V."/>
            <person name="Miller A.N."/>
            <person name="O'Donnell K."/>
            <person name="Stajich J.E."/>
            <person name="Bonito G."/>
        </authorList>
    </citation>
    <scope>NUCLEOTIDE SEQUENCE</scope>
    <source>
        <strain evidence="9">KOD1015</strain>
    </source>
</reference>
<name>A0A9P6FXT6_9FUNG</name>
<dbReference type="GO" id="GO:0046872">
    <property type="term" value="F:metal ion binding"/>
    <property type="evidence" value="ECO:0007669"/>
    <property type="project" value="UniProtKB-KW"/>
</dbReference>
<comment type="function">
    <text evidence="7">Telomerase is a ribonucleoprotein enzyme essential for the replication of chromosome termini in most eukaryotes. It elongates telomeres. It is a reverse transcriptase that adds simple sequence repeats to chromosome ends by copying a template sequence within the RNA component of the enzyme.</text>
</comment>
<dbReference type="GO" id="GO:0000333">
    <property type="term" value="C:telomerase catalytic core complex"/>
    <property type="evidence" value="ECO:0007669"/>
    <property type="project" value="TreeGrafter"/>
</dbReference>
<proteinExistence type="inferred from homology"/>
<dbReference type="EC" id="2.7.7.49" evidence="7"/>
<keyword evidence="7" id="KW-0779">Telomere</keyword>
<dbReference type="GO" id="GO:0007004">
    <property type="term" value="P:telomere maintenance via telomerase"/>
    <property type="evidence" value="ECO:0007669"/>
    <property type="project" value="TreeGrafter"/>
</dbReference>
<comment type="subcellular location">
    <subcellularLocation>
        <location evidence="7">Nucleus</location>
    </subcellularLocation>
    <subcellularLocation>
        <location evidence="7">Chromosome</location>
        <location evidence="7">Telomere</location>
    </subcellularLocation>
</comment>
<dbReference type="AlphaFoldDB" id="A0A9P6FXT6"/>
<dbReference type="Pfam" id="PF12009">
    <property type="entry name" value="Telomerase_RBD"/>
    <property type="match status" value="1"/>
</dbReference>
<dbReference type="GO" id="GO:0070034">
    <property type="term" value="F:telomerase RNA binding"/>
    <property type="evidence" value="ECO:0007669"/>
    <property type="project" value="TreeGrafter"/>
</dbReference>
<organism evidence="9 10">
    <name type="scientific">Lunasporangiospora selenospora</name>
    <dbReference type="NCBI Taxonomy" id="979761"/>
    <lineage>
        <taxon>Eukaryota</taxon>
        <taxon>Fungi</taxon>
        <taxon>Fungi incertae sedis</taxon>
        <taxon>Mucoromycota</taxon>
        <taxon>Mortierellomycotina</taxon>
        <taxon>Mortierellomycetes</taxon>
        <taxon>Mortierellales</taxon>
        <taxon>Mortierellaceae</taxon>
        <taxon>Lunasporangiospora</taxon>
    </lineage>
</organism>
<comment type="caution">
    <text evidence="9">The sequence shown here is derived from an EMBL/GenBank/DDBJ whole genome shotgun (WGS) entry which is preliminary data.</text>
</comment>
<dbReference type="GO" id="GO:0003720">
    <property type="term" value="F:telomerase activity"/>
    <property type="evidence" value="ECO:0007669"/>
    <property type="project" value="InterPro"/>
</dbReference>
<evidence type="ECO:0000259" key="8">
    <source>
        <dbReference type="Pfam" id="PF12009"/>
    </source>
</evidence>
<evidence type="ECO:0000256" key="6">
    <source>
        <dbReference type="ARBA" id="ARBA00048173"/>
    </source>
</evidence>
<feature type="domain" description="Telomerase ribonucleoprotein complex - RNA-binding" evidence="8">
    <location>
        <begin position="2"/>
        <end position="142"/>
    </location>
</feature>
<keyword evidence="7" id="KW-0539">Nucleus</keyword>
<evidence type="ECO:0000256" key="7">
    <source>
        <dbReference type="RuleBase" id="RU365061"/>
    </source>
</evidence>
<evidence type="ECO:0000313" key="9">
    <source>
        <dbReference type="EMBL" id="KAF9582696.1"/>
    </source>
</evidence>
<dbReference type="InterPro" id="IPR021891">
    <property type="entry name" value="Telomerase_RBD"/>
</dbReference>
<gene>
    <name evidence="9" type="ORF">BGW38_010878</name>
</gene>
<evidence type="ECO:0000256" key="3">
    <source>
        <dbReference type="ARBA" id="ARBA00022723"/>
    </source>
</evidence>
<dbReference type="OrthoDB" id="289721at2759"/>
<dbReference type="InterPro" id="IPR003545">
    <property type="entry name" value="Telomerase_RT"/>
</dbReference>
<dbReference type="Gene3D" id="1.10.132.70">
    <property type="match status" value="1"/>
</dbReference>
<evidence type="ECO:0000256" key="5">
    <source>
        <dbReference type="ARBA" id="ARBA00022918"/>
    </source>
</evidence>
<keyword evidence="5 7" id="KW-0695">RNA-directed DNA polymerase</keyword>
<dbReference type="GO" id="GO:0000781">
    <property type="term" value="C:chromosome, telomeric region"/>
    <property type="evidence" value="ECO:0007669"/>
    <property type="project" value="UniProtKB-SubCell"/>
</dbReference>
<keyword evidence="2 7" id="KW-0548">Nucleotidyltransferase</keyword>
<keyword evidence="10" id="KW-1185">Reference proteome</keyword>
<accession>A0A9P6FXT6</accession>
<sequence length="142" mass="15583">MTRFIRLRKFETLSLHYVLQGFKVKQCGWLLDPRLRSVGNSSCDNSFSSSGISGNLSNLDNSFSSANHSFSGANNSFSSANDSFSSVGFDSSFSSVNNSFSSTSSSGNHVSHIPPSAANKQYEILCEFVYWLFDSFLTSLIQ</sequence>
<dbReference type="EMBL" id="JAABOA010000958">
    <property type="protein sequence ID" value="KAF9582696.1"/>
    <property type="molecule type" value="Genomic_DNA"/>
</dbReference>
<keyword evidence="3 7" id="KW-0479">Metal-binding</keyword>
<feature type="non-terminal residue" evidence="9">
    <location>
        <position position="142"/>
    </location>
</feature>
<keyword evidence="4 7" id="KW-0460">Magnesium</keyword>
<keyword evidence="7" id="KW-0158">Chromosome</keyword>
<evidence type="ECO:0000256" key="4">
    <source>
        <dbReference type="ARBA" id="ARBA00022842"/>
    </source>
</evidence>
<dbReference type="PANTHER" id="PTHR12066">
    <property type="entry name" value="TELOMERASE REVERSE TRANSCRIPTASE"/>
    <property type="match status" value="1"/>
</dbReference>
<comment type="similarity">
    <text evidence="7">Belongs to the reverse transcriptase family. Telomerase subfamily.</text>
</comment>
<dbReference type="PANTHER" id="PTHR12066:SF0">
    <property type="entry name" value="TELOMERASE REVERSE TRANSCRIPTASE"/>
    <property type="match status" value="1"/>
</dbReference>
<evidence type="ECO:0000256" key="1">
    <source>
        <dbReference type="ARBA" id="ARBA00022679"/>
    </source>
</evidence>
<comment type="catalytic activity">
    <reaction evidence="6 7">
        <text>DNA(n) + a 2'-deoxyribonucleoside 5'-triphosphate = DNA(n+1) + diphosphate</text>
        <dbReference type="Rhea" id="RHEA:22508"/>
        <dbReference type="Rhea" id="RHEA-COMP:17339"/>
        <dbReference type="Rhea" id="RHEA-COMP:17340"/>
        <dbReference type="ChEBI" id="CHEBI:33019"/>
        <dbReference type="ChEBI" id="CHEBI:61560"/>
        <dbReference type="ChEBI" id="CHEBI:173112"/>
        <dbReference type="EC" id="2.7.7.49"/>
    </reaction>
</comment>
<protein>
    <recommendedName>
        <fullName evidence="7">Telomerase reverse transcriptase</fullName>
        <ecNumber evidence="7">2.7.7.49</ecNumber>
    </recommendedName>
    <alternativeName>
        <fullName evidence="7">Telomerase catalytic subunit</fullName>
    </alternativeName>
</protein>
<evidence type="ECO:0000256" key="2">
    <source>
        <dbReference type="ARBA" id="ARBA00022695"/>
    </source>
</evidence>
<dbReference type="GO" id="GO:0042162">
    <property type="term" value="F:telomeric DNA binding"/>
    <property type="evidence" value="ECO:0007669"/>
    <property type="project" value="TreeGrafter"/>
</dbReference>
<dbReference type="Proteomes" id="UP000780801">
    <property type="component" value="Unassembled WGS sequence"/>
</dbReference>
<keyword evidence="1 7" id="KW-0808">Transferase</keyword>
<evidence type="ECO:0000313" key="10">
    <source>
        <dbReference type="Proteomes" id="UP000780801"/>
    </source>
</evidence>